<feature type="transmembrane region" description="Helical" evidence="2">
    <location>
        <begin position="260"/>
        <end position="279"/>
    </location>
</feature>
<feature type="transmembrane region" description="Helical" evidence="2">
    <location>
        <begin position="346"/>
        <end position="367"/>
    </location>
</feature>
<feature type="transmembrane region" description="Helical" evidence="2">
    <location>
        <begin position="203"/>
        <end position="221"/>
    </location>
</feature>
<keyword evidence="2" id="KW-1133">Transmembrane helix</keyword>
<keyword evidence="2" id="KW-0812">Transmembrane</keyword>
<evidence type="ECO:0000256" key="2">
    <source>
        <dbReference type="SAM" id="Phobius"/>
    </source>
</evidence>
<feature type="transmembrane region" description="Helical" evidence="2">
    <location>
        <begin position="165"/>
        <end position="182"/>
    </location>
</feature>
<keyword evidence="5" id="KW-1185">Reference proteome</keyword>
<feature type="chain" id="PRO_5008079706" description="TrbL/VirB6 plasmid conjugal transfer protein" evidence="3">
    <location>
        <begin position="32"/>
        <end position="523"/>
    </location>
</feature>
<dbReference type="EMBL" id="LVHI01000015">
    <property type="protein sequence ID" value="OAK53796.1"/>
    <property type="molecule type" value="Genomic_DNA"/>
</dbReference>
<dbReference type="Proteomes" id="UP000077519">
    <property type="component" value="Unassembled WGS sequence"/>
</dbReference>
<evidence type="ECO:0000256" key="3">
    <source>
        <dbReference type="SAM" id="SignalP"/>
    </source>
</evidence>
<evidence type="ECO:0008006" key="6">
    <source>
        <dbReference type="Google" id="ProtNLM"/>
    </source>
</evidence>
<feature type="transmembrane region" description="Helical" evidence="2">
    <location>
        <begin position="286"/>
        <end position="306"/>
    </location>
</feature>
<keyword evidence="3" id="KW-0732">Signal</keyword>
<dbReference type="RefSeq" id="WP_068426762.1">
    <property type="nucleotide sequence ID" value="NZ_LVHI01000015.1"/>
</dbReference>
<name>A0A177YE18_9NOCA</name>
<evidence type="ECO:0000313" key="5">
    <source>
        <dbReference type="Proteomes" id="UP000077519"/>
    </source>
</evidence>
<gene>
    <name evidence="4" type="ORF">A3K89_22000</name>
</gene>
<evidence type="ECO:0000256" key="1">
    <source>
        <dbReference type="SAM" id="MobiDB-lite"/>
    </source>
</evidence>
<proteinExistence type="predicted"/>
<reference evidence="4 5" key="1">
    <citation type="submission" date="2016-03" db="EMBL/GenBank/DDBJ databases">
        <title>Genome sequence of Rhodococcus kyotonensis KB10.</title>
        <authorList>
            <person name="Jeong H."/>
            <person name="Hong C.E."/>
            <person name="Jo S.H."/>
            <person name="Park J.M."/>
        </authorList>
    </citation>
    <scope>NUCLEOTIDE SEQUENCE [LARGE SCALE GENOMIC DNA]</scope>
    <source>
        <strain evidence="4 5">KB10</strain>
    </source>
</reference>
<sequence>MTRTAILAARAVVILLLSLIAVVGASGLAHAQDPTPAPAPNLTEQINPDADGNDFQKQRRECLAEGSPVIEDGGIADKFLDAIGARGAADQFFCLDNAFSDHPGDAFATAISSAGSAFWGDPVGDFAKAVMEGNTQAFRSVMTFWMSSGIPGLAAENAMSGLRNIISGFTVVALFASIVIAMTKLAIARKQAVMEGAVETANMLVRTVVTVSLLPILVLMFHQGGDIASSYALEKFVGGNLDEKITAITAFDDKTGLGPILALACAGFAFLGSVAQLIALLIREAVLCVVVAVIPIAAAASATGAGRSSYKSMIAFTLGALLFKPVATLLYLFAFWAASASGTDQIATAIIGSVLLAIIGFSLPTLIKIVAPAAESISAGGREVGALGAAGGAVMGAGGMAASRALGAAANSVSGSVAGGKGGASGAAGTGARPATGLQGRYTGGSNSGTSHAGASSGPMGAARRVGSAAASAGRTGTSATLRGAAGALKAAGTAGRTAGSVSNTLGSAAEGAVGNYHGRIQR</sequence>
<organism evidence="4 5">
    <name type="scientific">Rhodococcoides kyotonense</name>
    <dbReference type="NCBI Taxonomy" id="398843"/>
    <lineage>
        <taxon>Bacteria</taxon>
        <taxon>Bacillati</taxon>
        <taxon>Actinomycetota</taxon>
        <taxon>Actinomycetes</taxon>
        <taxon>Mycobacteriales</taxon>
        <taxon>Nocardiaceae</taxon>
        <taxon>Rhodococcoides</taxon>
    </lineage>
</organism>
<keyword evidence="2" id="KW-0472">Membrane</keyword>
<feature type="region of interest" description="Disordered" evidence="1">
    <location>
        <begin position="424"/>
        <end position="477"/>
    </location>
</feature>
<feature type="region of interest" description="Disordered" evidence="1">
    <location>
        <begin position="32"/>
        <end position="54"/>
    </location>
</feature>
<protein>
    <recommendedName>
        <fullName evidence="6">TrbL/VirB6 plasmid conjugal transfer protein</fullName>
    </recommendedName>
</protein>
<evidence type="ECO:0000313" key="4">
    <source>
        <dbReference type="EMBL" id="OAK53796.1"/>
    </source>
</evidence>
<dbReference type="AlphaFoldDB" id="A0A177YE18"/>
<feature type="compositionally biased region" description="Low complexity" evidence="1">
    <location>
        <begin position="462"/>
        <end position="477"/>
    </location>
</feature>
<feature type="transmembrane region" description="Helical" evidence="2">
    <location>
        <begin position="312"/>
        <end position="334"/>
    </location>
</feature>
<comment type="caution">
    <text evidence="4">The sequence shown here is derived from an EMBL/GenBank/DDBJ whole genome shotgun (WGS) entry which is preliminary data.</text>
</comment>
<feature type="signal peptide" evidence="3">
    <location>
        <begin position="1"/>
        <end position="31"/>
    </location>
</feature>
<accession>A0A177YE18</accession>